<evidence type="ECO:0000313" key="2">
    <source>
        <dbReference type="EMBL" id="KAF2997334.1"/>
    </source>
</evidence>
<evidence type="ECO:0000256" key="1">
    <source>
        <dbReference type="SAM" id="MobiDB-lite"/>
    </source>
</evidence>
<name>A0A9P4W5H6_CURKU</name>
<reference evidence="2" key="1">
    <citation type="submission" date="2019-04" db="EMBL/GenBank/DDBJ databases">
        <title>Sequencing of skin fungus with MAO and IRED activity.</title>
        <authorList>
            <person name="Marsaioli A.J."/>
            <person name="Bonatto J.M.C."/>
            <person name="Reis Junior O."/>
        </authorList>
    </citation>
    <scope>NUCLEOTIDE SEQUENCE</scope>
    <source>
        <strain evidence="2">30M1</strain>
    </source>
</reference>
<dbReference type="EMBL" id="SWKU01000023">
    <property type="protein sequence ID" value="KAF2997334.1"/>
    <property type="molecule type" value="Genomic_DNA"/>
</dbReference>
<sequence length="173" mass="19488">MSEIYNLIDDYMIWNKSSSDLILDRPGSSGTMFVDFTSNGEMEVSYRNGIHKKLPIPPGPSKIPTRPTTGSYCRESKSQQHSDIQLQQMGVKQVKVHPPRPPYGLRYDSVISSGTRKIEQHDTSQRSSHQIARTLQPALGFANSSRTPLFAYTIANLRLVIPYRANVKPQPSR</sequence>
<organism evidence="2 3">
    <name type="scientific">Curvularia kusanoi</name>
    <name type="common">Cochliobolus kusanoi</name>
    <dbReference type="NCBI Taxonomy" id="90978"/>
    <lineage>
        <taxon>Eukaryota</taxon>
        <taxon>Fungi</taxon>
        <taxon>Dikarya</taxon>
        <taxon>Ascomycota</taxon>
        <taxon>Pezizomycotina</taxon>
        <taxon>Dothideomycetes</taxon>
        <taxon>Pleosporomycetidae</taxon>
        <taxon>Pleosporales</taxon>
        <taxon>Pleosporineae</taxon>
        <taxon>Pleosporaceae</taxon>
        <taxon>Curvularia</taxon>
    </lineage>
</organism>
<gene>
    <name evidence="2" type="ORF">E8E13_003132</name>
</gene>
<proteinExistence type="predicted"/>
<protein>
    <submittedName>
        <fullName evidence="2">Uncharacterized protein</fullName>
    </submittedName>
</protein>
<dbReference type="Proteomes" id="UP000801428">
    <property type="component" value="Unassembled WGS sequence"/>
</dbReference>
<accession>A0A9P4W5H6</accession>
<comment type="caution">
    <text evidence="2">The sequence shown here is derived from an EMBL/GenBank/DDBJ whole genome shotgun (WGS) entry which is preliminary data.</text>
</comment>
<dbReference type="AlphaFoldDB" id="A0A9P4W5H6"/>
<evidence type="ECO:0000313" key="3">
    <source>
        <dbReference type="Proteomes" id="UP000801428"/>
    </source>
</evidence>
<keyword evidence="3" id="KW-1185">Reference proteome</keyword>
<dbReference type="OrthoDB" id="3799947at2759"/>
<feature type="region of interest" description="Disordered" evidence="1">
    <location>
        <begin position="51"/>
        <end position="74"/>
    </location>
</feature>